<name>A0ABZ2C382_9PROT</name>
<evidence type="ECO:0000313" key="2">
    <source>
        <dbReference type="EMBL" id="WVX66148.1"/>
    </source>
</evidence>
<organism evidence="2 3">
    <name type="scientific">Candidatus Bealeia paramacronuclearis</name>
    <dbReference type="NCBI Taxonomy" id="1921001"/>
    <lineage>
        <taxon>Bacteria</taxon>
        <taxon>Pseudomonadati</taxon>
        <taxon>Pseudomonadota</taxon>
        <taxon>Alphaproteobacteria</taxon>
        <taxon>Holosporales</taxon>
        <taxon>Holosporaceae</taxon>
        <taxon>Candidatus Bealeia</taxon>
    </lineage>
</organism>
<keyword evidence="3" id="KW-1185">Reference proteome</keyword>
<gene>
    <name evidence="2" type="ORF">Bealeia1_00321</name>
</gene>
<dbReference type="Proteomes" id="UP001330434">
    <property type="component" value="Chromosome"/>
</dbReference>
<protein>
    <submittedName>
        <fullName evidence="2">EVE domain-containing protein</fullName>
    </submittedName>
</protein>
<dbReference type="PANTHER" id="PTHR14087">
    <property type="entry name" value="THYMOCYTE NUCLEAR PROTEIN 1"/>
    <property type="match status" value="1"/>
</dbReference>
<dbReference type="Gene3D" id="3.10.590.10">
    <property type="entry name" value="ph1033 like domains"/>
    <property type="match status" value="1"/>
</dbReference>
<dbReference type="CDD" id="cd21133">
    <property type="entry name" value="EVE"/>
    <property type="match status" value="1"/>
</dbReference>
<evidence type="ECO:0000259" key="1">
    <source>
        <dbReference type="Pfam" id="PF01878"/>
    </source>
</evidence>
<evidence type="ECO:0000313" key="3">
    <source>
        <dbReference type="Proteomes" id="UP001330434"/>
    </source>
</evidence>
<dbReference type="InterPro" id="IPR047197">
    <property type="entry name" value="THYN1-like_EVE"/>
</dbReference>
<accession>A0ABZ2C382</accession>
<dbReference type="InterPro" id="IPR015947">
    <property type="entry name" value="PUA-like_sf"/>
</dbReference>
<dbReference type="InterPro" id="IPR002740">
    <property type="entry name" value="EVE_domain"/>
</dbReference>
<sequence>MAYWIIKSEPGSWSWEMQTKAGITHWDGVRNYQAANNLKAMKIGDLCFFYHSVHEKQIVGIVEVVREAERDPTDPTGRFVMVDVKTVKPLLKPVTLDQIKSDPDLRHIALVRQSRLSVIPLDSQSWTHLCALGGV</sequence>
<feature type="domain" description="EVE" evidence="1">
    <location>
        <begin position="2"/>
        <end position="131"/>
    </location>
</feature>
<dbReference type="Pfam" id="PF01878">
    <property type="entry name" value="EVE"/>
    <property type="match status" value="1"/>
</dbReference>
<proteinExistence type="predicted"/>
<reference evidence="2 3" key="1">
    <citation type="journal article" date="2024" name="Environ. Microbiol.">
        <title>Novel evolutionary insights on the interactions of the Holosporales (Alphaproteobacteria) with eukaryotic hosts from comparative genomics.</title>
        <authorList>
            <person name="Giovannini M."/>
            <person name="Petroni G."/>
            <person name="Castelli M."/>
        </authorList>
    </citation>
    <scope>NUCLEOTIDE SEQUENCE [LARGE SCALE GENOMIC DNA]</scope>
    <source>
        <strain evidence="2 3">US_Bl 15I1</strain>
    </source>
</reference>
<dbReference type="PANTHER" id="PTHR14087:SF8">
    <property type="entry name" value="OS03G0676100 PROTEIN"/>
    <property type="match status" value="1"/>
</dbReference>
<dbReference type="SUPFAM" id="SSF88697">
    <property type="entry name" value="PUA domain-like"/>
    <property type="match status" value="1"/>
</dbReference>
<dbReference type="RefSeq" id="WP_331256677.1">
    <property type="nucleotide sequence ID" value="NZ_CP133270.1"/>
</dbReference>
<dbReference type="EMBL" id="CP133270">
    <property type="protein sequence ID" value="WVX66148.1"/>
    <property type="molecule type" value="Genomic_DNA"/>
</dbReference>
<dbReference type="InterPro" id="IPR052181">
    <property type="entry name" value="5hmC_binding"/>
</dbReference>